<feature type="coiled-coil region" evidence="4">
    <location>
        <begin position="254"/>
        <end position="383"/>
    </location>
</feature>
<comment type="subunit">
    <text evidence="2">Heterodimer of SbcC and SbcD.</text>
</comment>
<dbReference type="RefSeq" id="WP_069482686.1">
    <property type="nucleotide sequence ID" value="NZ_KV766182.1"/>
</dbReference>
<feature type="coiled-coil region" evidence="4">
    <location>
        <begin position="189"/>
        <end position="216"/>
    </location>
</feature>
<accession>A0A1E4R1J8</accession>
<evidence type="ECO:0000313" key="6">
    <source>
        <dbReference type="EMBL" id="ODV54309.1"/>
    </source>
</evidence>
<dbReference type="SUPFAM" id="SSF52540">
    <property type="entry name" value="P-loop containing nucleoside triphosphate hydrolases"/>
    <property type="match status" value="1"/>
</dbReference>
<feature type="domain" description="Rad50/SbcC-type AAA" evidence="5">
    <location>
        <begin position="5"/>
        <end position="213"/>
    </location>
</feature>
<dbReference type="OrthoDB" id="9795626at2"/>
<feature type="coiled-coil region" evidence="4">
    <location>
        <begin position="670"/>
        <end position="732"/>
    </location>
</feature>
<comment type="similarity">
    <text evidence="1">Belongs to the SMC family. SbcC subfamily.</text>
</comment>
<dbReference type="PANTHER" id="PTHR32114">
    <property type="entry name" value="ABC TRANSPORTER ABCH.3"/>
    <property type="match status" value="1"/>
</dbReference>
<evidence type="ECO:0000256" key="4">
    <source>
        <dbReference type="SAM" id="Coils"/>
    </source>
</evidence>
<sequence>MKPLKLTITAFGPYKNTEIIDFEQLGEHRLFAISGKTGAGKTTIFDAICYALYGAGSGEDRQDTALLRSGFADDDVYTAVELIFEMHGRVYQILRQPGHIKEKNKTATGKKVELAEVKEGKLDYNIVEKQQTLEVDKKIQDIIGLTKDQFSQIVMLPQGEFRKLLTSDSTNKEVILRKIFKTDRFGVMTKLLDAKRKEAESDLERAKQLKEHLLGQIVGALPYRSSPLFKQIANNTENMFQLKQALEEELSYYRKCFEDEQRQYEEAYNHHQKEQEFYRLAKTLNEQFEEQSKRQERLELLLKEQDNYRAKEREIALAEQAERLLLLEQQCLDLRAEQNLKEQAYQQANSSQLQTKELLQRAQEKYEAEEAKESERQQLLQQEMQLQALLPKFEAYDSNVQQLQIAEQYVETAKQGAADNLALIDKESAQLEELLQSIEQFEKQLEPYEGYLEQLPKLREQVALLMQVEKYTKTVEIAKQDVIATKAHFQDSRQELQQLELRWLTSQASILAQQLKEGQPCPVCGSTTHQQTHSEQLEIVELTQVETLRRKASSDERLYLEKEAFLTSAQQLQQEALTQLEAYAMKQQDQAQIIASLEKMEQEITSLKIINQQLAQTRINQKEQRLAIEHLQHKQVKLEEYLTEQMKSWTRLQAIVEEQHKQMPTTIPTLQQLKQTLTDVSKQKMDLQKLWQESQRDLHAAKEAASNAKLAVEIAKQNFEELKLKMNDKREQFSISMQEAGFVNYEDYATAKRSAAQLEELRKACSDYTLHVHTLQIQISEGEKHLQGKEEQDLALMEATLESLRIAYEDAFKQLQQIDGFAKSCQSFINKVEETERELRLLESEAGRVKELYGLLNGQNSKKLSFERYIQINYLDQITEAANIRLYHLSNGQFELRRSDRLEKHAKQSGLGLDVYDAYTDQLRDVKTLSGGEKFNASLSLALGMADVIQSFQGNIYIETMFIDEGFGSLDEESLNKAIDTLIDLQDSGRMIGVISHVPELKSAMPAVLHVEKTLNGYSQTYFEIK</sequence>
<evidence type="ECO:0000259" key="5">
    <source>
        <dbReference type="Pfam" id="PF13476"/>
    </source>
</evidence>
<keyword evidence="6" id="KW-0540">Nuclease</keyword>
<dbReference type="EMBL" id="MECQ01000002">
    <property type="protein sequence ID" value="ODV54309.1"/>
    <property type="molecule type" value="Genomic_DNA"/>
</dbReference>
<name>A0A1E4R1J8_9BACI</name>
<dbReference type="Proteomes" id="UP000094784">
    <property type="component" value="Unassembled WGS sequence"/>
</dbReference>
<dbReference type="GO" id="GO:0004527">
    <property type="term" value="F:exonuclease activity"/>
    <property type="evidence" value="ECO:0007669"/>
    <property type="project" value="UniProtKB-KW"/>
</dbReference>
<comment type="caution">
    <text evidence="6">The sequence shown here is derived from an EMBL/GenBank/DDBJ whole genome shotgun (WGS) entry which is preliminary data.</text>
</comment>
<dbReference type="AlphaFoldDB" id="A0A1E4R1J8"/>
<keyword evidence="6" id="KW-0378">Hydrolase</keyword>
<gene>
    <name evidence="6" type="ORF">BG258_19880</name>
</gene>
<dbReference type="PANTHER" id="PTHR32114:SF2">
    <property type="entry name" value="ABC TRANSPORTER ABCH.3"/>
    <property type="match status" value="1"/>
</dbReference>
<dbReference type="GO" id="GO:0016887">
    <property type="term" value="F:ATP hydrolysis activity"/>
    <property type="evidence" value="ECO:0007669"/>
    <property type="project" value="InterPro"/>
</dbReference>
<feature type="coiled-coil region" evidence="4">
    <location>
        <begin position="825"/>
        <end position="852"/>
    </location>
</feature>
<evidence type="ECO:0000313" key="7">
    <source>
        <dbReference type="Proteomes" id="UP000094784"/>
    </source>
</evidence>
<reference evidence="6 7" key="1">
    <citation type="submission" date="2016-09" db="EMBL/GenBank/DDBJ databases">
        <title>Draft genome sequence of the soil isolate, Lysinibacillus fusiformis M5, a potential hypoxanthine producer.</title>
        <authorList>
            <person name="Gallegos-Monterrosa R."/>
            <person name="Maroti G."/>
            <person name="Balint B."/>
            <person name="Kovacs A.T."/>
        </authorList>
    </citation>
    <scope>NUCLEOTIDE SEQUENCE [LARGE SCALE GENOMIC DNA]</scope>
    <source>
        <strain evidence="6 7">M5</strain>
    </source>
</reference>
<dbReference type="Pfam" id="PF13476">
    <property type="entry name" value="AAA_23"/>
    <property type="match status" value="1"/>
</dbReference>
<dbReference type="InterPro" id="IPR038729">
    <property type="entry name" value="Rad50/SbcC_AAA"/>
</dbReference>
<dbReference type="Pfam" id="PF13558">
    <property type="entry name" value="SbcC_Walker_B"/>
    <property type="match status" value="1"/>
</dbReference>
<dbReference type="GO" id="GO:0006302">
    <property type="term" value="P:double-strand break repair"/>
    <property type="evidence" value="ECO:0007669"/>
    <property type="project" value="InterPro"/>
</dbReference>
<organism evidence="6 7">
    <name type="scientific">Lysinibacillus fusiformis</name>
    <dbReference type="NCBI Taxonomy" id="28031"/>
    <lineage>
        <taxon>Bacteria</taxon>
        <taxon>Bacillati</taxon>
        <taxon>Bacillota</taxon>
        <taxon>Bacilli</taxon>
        <taxon>Bacillales</taxon>
        <taxon>Bacillaceae</taxon>
        <taxon>Lysinibacillus</taxon>
    </lineage>
</organism>
<evidence type="ECO:0000256" key="1">
    <source>
        <dbReference type="ARBA" id="ARBA00006930"/>
    </source>
</evidence>
<dbReference type="Gene3D" id="3.40.50.300">
    <property type="entry name" value="P-loop containing nucleotide triphosphate hydrolases"/>
    <property type="match status" value="2"/>
</dbReference>
<evidence type="ECO:0000256" key="2">
    <source>
        <dbReference type="ARBA" id="ARBA00011322"/>
    </source>
</evidence>
<evidence type="ECO:0000256" key="3">
    <source>
        <dbReference type="ARBA" id="ARBA00013368"/>
    </source>
</evidence>
<keyword evidence="4" id="KW-0175">Coiled coil</keyword>
<proteinExistence type="inferred from homology"/>
<keyword evidence="6" id="KW-0269">Exonuclease</keyword>
<dbReference type="InterPro" id="IPR027417">
    <property type="entry name" value="P-loop_NTPase"/>
</dbReference>
<protein>
    <recommendedName>
        <fullName evidence="3">Nuclease SbcCD subunit C</fullName>
    </recommendedName>
</protein>